<gene>
    <name evidence="3" type="ORF">OC842_007836</name>
</gene>
<comment type="caution">
    <text evidence="3">The sequence shown here is derived from an EMBL/GenBank/DDBJ whole genome shotgun (WGS) entry which is preliminary data.</text>
</comment>
<keyword evidence="4" id="KW-1185">Reference proteome</keyword>
<dbReference type="EMBL" id="JAPDMQ010001344">
    <property type="protein sequence ID" value="KAK0518286.1"/>
    <property type="molecule type" value="Genomic_DNA"/>
</dbReference>
<accession>A0AAN6G4Q0</accession>
<evidence type="ECO:0000313" key="4">
    <source>
        <dbReference type="Proteomes" id="UP001176521"/>
    </source>
</evidence>
<evidence type="ECO:0000256" key="1">
    <source>
        <dbReference type="SAM" id="MobiDB-lite"/>
    </source>
</evidence>
<name>A0AAN6G4Q0_9BASI</name>
<evidence type="ECO:0000256" key="2">
    <source>
        <dbReference type="SAM" id="SignalP"/>
    </source>
</evidence>
<reference evidence="3" key="1">
    <citation type="journal article" date="2023" name="PhytoFront">
        <title>Draft Genome Resources of Seven Strains of Tilletia horrida, Causal Agent of Kernel Smut of Rice.</title>
        <authorList>
            <person name="Khanal S."/>
            <person name="Antony Babu S."/>
            <person name="Zhou X.G."/>
        </authorList>
    </citation>
    <scope>NUCLEOTIDE SEQUENCE</scope>
    <source>
        <strain evidence="3">TX3</strain>
    </source>
</reference>
<sequence>MQFKALSIALSLAIGLTSVMATSAPIIRPRSLIPYTPGDLATHDARVARRDIHEARGLTKRCKNQPRDGSGSASSTPLGGSVHLSLEDQKPMVPRVMMPIQFGSENVTLYTYLA</sequence>
<feature type="region of interest" description="Disordered" evidence="1">
    <location>
        <begin position="56"/>
        <end position="85"/>
    </location>
</feature>
<organism evidence="3 4">
    <name type="scientific">Tilletia horrida</name>
    <dbReference type="NCBI Taxonomy" id="155126"/>
    <lineage>
        <taxon>Eukaryota</taxon>
        <taxon>Fungi</taxon>
        <taxon>Dikarya</taxon>
        <taxon>Basidiomycota</taxon>
        <taxon>Ustilaginomycotina</taxon>
        <taxon>Exobasidiomycetes</taxon>
        <taxon>Tilletiales</taxon>
        <taxon>Tilletiaceae</taxon>
        <taxon>Tilletia</taxon>
    </lineage>
</organism>
<feature type="signal peptide" evidence="2">
    <location>
        <begin position="1"/>
        <end position="21"/>
    </location>
</feature>
<proteinExistence type="predicted"/>
<dbReference type="AlphaFoldDB" id="A0AAN6G4Q0"/>
<keyword evidence="2" id="KW-0732">Signal</keyword>
<evidence type="ECO:0000313" key="3">
    <source>
        <dbReference type="EMBL" id="KAK0518286.1"/>
    </source>
</evidence>
<feature type="chain" id="PRO_5042941543" evidence="2">
    <location>
        <begin position="22"/>
        <end position="114"/>
    </location>
</feature>
<feature type="non-terminal residue" evidence="3">
    <location>
        <position position="114"/>
    </location>
</feature>
<dbReference type="Proteomes" id="UP001176521">
    <property type="component" value="Unassembled WGS sequence"/>
</dbReference>
<protein>
    <submittedName>
        <fullName evidence="3">Uncharacterized protein</fullName>
    </submittedName>
</protein>